<keyword evidence="9 13" id="KW-0418">Kinase</keyword>
<dbReference type="InterPro" id="IPR014721">
    <property type="entry name" value="Ribsml_uS5_D2-typ_fold_subgr"/>
</dbReference>
<dbReference type="Proteomes" id="UP000644875">
    <property type="component" value="Unassembled WGS sequence"/>
</dbReference>
<protein>
    <recommendedName>
        <fullName evidence="4 13">Homoserine kinase</fullName>
        <shortName evidence="13">HK</shortName>
        <shortName evidence="13">HSK</shortName>
        <ecNumber evidence="3 13">2.7.1.39</ecNumber>
    </recommendedName>
</protein>
<proteinExistence type="inferred from homology"/>
<dbReference type="Gene3D" id="3.30.70.890">
    <property type="entry name" value="GHMP kinase, C-terminal domain"/>
    <property type="match status" value="1"/>
</dbReference>
<dbReference type="NCBIfam" id="TIGR00191">
    <property type="entry name" value="thrB"/>
    <property type="match status" value="1"/>
</dbReference>
<dbReference type="GO" id="GO:0009088">
    <property type="term" value="P:threonine biosynthetic process"/>
    <property type="evidence" value="ECO:0007669"/>
    <property type="project" value="UniProtKB-UniRule"/>
</dbReference>
<evidence type="ECO:0000313" key="17">
    <source>
        <dbReference type="Proteomes" id="UP000644875"/>
    </source>
</evidence>
<dbReference type="PROSITE" id="PS00627">
    <property type="entry name" value="GHMP_KINASES_ATP"/>
    <property type="match status" value="1"/>
</dbReference>
<accession>A0A934UD89</accession>
<dbReference type="GO" id="GO:0005737">
    <property type="term" value="C:cytoplasm"/>
    <property type="evidence" value="ECO:0007669"/>
    <property type="project" value="UniProtKB-SubCell"/>
</dbReference>
<dbReference type="RefSeq" id="WP_199567470.1">
    <property type="nucleotide sequence ID" value="NZ_JAENBP010000002.1"/>
</dbReference>
<comment type="pathway">
    <text evidence="1 13">Amino-acid biosynthesis; L-threonine biosynthesis; L-threonine from L-aspartate: step 4/5.</text>
</comment>
<keyword evidence="7 13" id="KW-0791">Threonine biosynthesis</keyword>
<feature type="domain" description="GHMP kinase N-terminal" evidence="14">
    <location>
        <begin position="54"/>
        <end position="130"/>
    </location>
</feature>
<evidence type="ECO:0000256" key="7">
    <source>
        <dbReference type="ARBA" id="ARBA00022697"/>
    </source>
</evidence>
<keyword evidence="17" id="KW-1185">Reference proteome</keyword>
<evidence type="ECO:0000256" key="6">
    <source>
        <dbReference type="ARBA" id="ARBA00022679"/>
    </source>
</evidence>
<evidence type="ECO:0000256" key="3">
    <source>
        <dbReference type="ARBA" id="ARBA00012078"/>
    </source>
</evidence>
<dbReference type="EMBL" id="JAENBP010000002">
    <property type="protein sequence ID" value="MBJ8349547.1"/>
    <property type="molecule type" value="Genomic_DNA"/>
</dbReference>
<dbReference type="Pfam" id="PF08544">
    <property type="entry name" value="GHMP_kinases_C"/>
    <property type="match status" value="1"/>
</dbReference>
<keyword evidence="5 13" id="KW-0028">Amino-acid biosynthesis</keyword>
<dbReference type="Pfam" id="PF00288">
    <property type="entry name" value="GHMP_kinases_N"/>
    <property type="match status" value="1"/>
</dbReference>
<dbReference type="InterPro" id="IPR000870">
    <property type="entry name" value="Homoserine_kinase"/>
</dbReference>
<comment type="similarity">
    <text evidence="2 13">Belongs to the GHMP kinase family. Homoserine kinase subfamily.</text>
</comment>
<feature type="domain" description="GHMP kinase C-terminal" evidence="15">
    <location>
        <begin position="192"/>
        <end position="265"/>
    </location>
</feature>
<comment type="function">
    <text evidence="12 13">Catalyzes the ATP-dependent phosphorylation of L-homoserine to L-homoserine phosphate.</text>
</comment>
<dbReference type="HAMAP" id="MF_00384">
    <property type="entry name" value="Homoser_kinase"/>
    <property type="match status" value="1"/>
</dbReference>
<evidence type="ECO:0000256" key="12">
    <source>
        <dbReference type="ARBA" id="ARBA00049954"/>
    </source>
</evidence>
<evidence type="ECO:0000256" key="11">
    <source>
        <dbReference type="ARBA" id="ARBA00049375"/>
    </source>
</evidence>
<evidence type="ECO:0000256" key="5">
    <source>
        <dbReference type="ARBA" id="ARBA00022605"/>
    </source>
</evidence>
<evidence type="ECO:0000256" key="8">
    <source>
        <dbReference type="ARBA" id="ARBA00022741"/>
    </source>
</evidence>
<evidence type="ECO:0000256" key="13">
    <source>
        <dbReference type="HAMAP-Rule" id="MF_00384"/>
    </source>
</evidence>
<dbReference type="EC" id="2.7.1.39" evidence="3 13"/>
<keyword evidence="8 13" id="KW-0547">Nucleotide-binding</keyword>
<name>A0A934UD89_9STRE</name>
<dbReference type="GO" id="GO:0004413">
    <property type="term" value="F:homoserine kinase activity"/>
    <property type="evidence" value="ECO:0007669"/>
    <property type="project" value="UniProtKB-UniRule"/>
</dbReference>
<evidence type="ECO:0000256" key="4">
    <source>
        <dbReference type="ARBA" id="ARBA00017858"/>
    </source>
</evidence>
<feature type="binding site" evidence="13">
    <location>
        <begin position="78"/>
        <end position="88"/>
    </location>
    <ligand>
        <name>ATP</name>
        <dbReference type="ChEBI" id="CHEBI:30616"/>
    </ligand>
</feature>
<evidence type="ECO:0000259" key="15">
    <source>
        <dbReference type="Pfam" id="PF08544"/>
    </source>
</evidence>
<gene>
    <name evidence="13" type="primary">thrB</name>
    <name evidence="16" type="ORF">JHK64_02740</name>
</gene>
<evidence type="ECO:0000313" key="16">
    <source>
        <dbReference type="EMBL" id="MBJ8349547.1"/>
    </source>
</evidence>
<keyword evidence="6 13" id="KW-0808">Transferase</keyword>
<dbReference type="InterPro" id="IPR006204">
    <property type="entry name" value="GHMP_kinase_N_dom"/>
</dbReference>
<dbReference type="InterPro" id="IPR006203">
    <property type="entry name" value="GHMP_knse_ATP-bd_CS"/>
</dbReference>
<dbReference type="InterPro" id="IPR020568">
    <property type="entry name" value="Ribosomal_Su5_D2-typ_SF"/>
</dbReference>
<dbReference type="PRINTS" id="PR00958">
    <property type="entry name" value="HOMSERKINASE"/>
</dbReference>
<sequence>MKIIVPATSANLGPGFDSIGLAVTKYLKITVIEPSENWEVLHDLIDIPTDETNLLIQISLKVNEKLKPHRIKMVSDIPLARGLGSSSSVIVAGIELANQLGAMSLSSEEKLRLATLFEGHPDNVAPAIFGNLVVASANDYFSGHTVSSFPPCRLLAFIPNYELKTSDSRNSLPETFKYSQAVAASAIANVAVSALMKGDLVTAGKAMSSDLFHEPYRQKLVPEFEKIKEVAKHYSAYTTYLSGAGPTIMTILDDKNAKRMKQAVDDLGLNGEAVILDVDTKGLQVI</sequence>
<keyword evidence="13" id="KW-0963">Cytoplasm</keyword>
<dbReference type="SUPFAM" id="SSF55060">
    <property type="entry name" value="GHMP Kinase, C-terminal domain"/>
    <property type="match status" value="1"/>
</dbReference>
<comment type="caution">
    <text evidence="16">The sequence shown here is derived from an EMBL/GenBank/DDBJ whole genome shotgun (WGS) entry which is preliminary data.</text>
</comment>
<dbReference type="PANTHER" id="PTHR20861">
    <property type="entry name" value="HOMOSERINE/4-DIPHOSPHOCYTIDYL-2-C-METHYL-D-ERYTHRITOL KINASE"/>
    <property type="match status" value="1"/>
</dbReference>
<dbReference type="PIRSF" id="PIRSF000676">
    <property type="entry name" value="Homoser_kin"/>
    <property type="match status" value="1"/>
</dbReference>
<dbReference type="SUPFAM" id="SSF54211">
    <property type="entry name" value="Ribosomal protein S5 domain 2-like"/>
    <property type="match status" value="1"/>
</dbReference>
<dbReference type="GO" id="GO:0005524">
    <property type="term" value="F:ATP binding"/>
    <property type="evidence" value="ECO:0007669"/>
    <property type="project" value="UniProtKB-UniRule"/>
</dbReference>
<dbReference type="AlphaFoldDB" id="A0A934UD89"/>
<comment type="subcellular location">
    <subcellularLocation>
        <location evidence="13">Cytoplasm</location>
    </subcellularLocation>
</comment>
<evidence type="ECO:0000256" key="1">
    <source>
        <dbReference type="ARBA" id="ARBA00005015"/>
    </source>
</evidence>
<organism evidence="16 17">
    <name type="scientific">Streptococcus zalophi</name>
    <dbReference type="NCBI Taxonomy" id="640031"/>
    <lineage>
        <taxon>Bacteria</taxon>
        <taxon>Bacillati</taxon>
        <taxon>Bacillota</taxon>
        <taxon>Bacilli</taxon>
        <taxon>Lactobacillales</taxon>
        <taxon>Streptococcaceae</taxon>
        <taxon>Streptococcus</taxon>
    </lineage>
</organism>
<keyword evidence="10 13" id="KW-0067">ATP-binding</keyword>
<dbReference type="InterPro" id="IPR036554">
    <property type="entry name" value="GHMP_kinase_C_sf"/>
</dbReference>
<dbReference type="PANTHER" id="PTHR20861:SF1">
    <property type="entry name" value="HOMOSERINE KINASE"/>
    <property type="match status" value="1"/>
</dbReference>
<comment type="catalytic activity">
    <reaction evidence="11 13">
        <text>L-homoserine + ATP = O-phospho-L-homoserine + ADP + H(+)</text>
        <dbReference type="Rhea" id="RHEA:13985"/>
        <dbReference type="ChEBI" id="CHEBI:15378"/>
        <dbReference type="ChEBI" id="CHEBI:30616"/>
        <dbReference type="ChEBI" id="CHEBI:57476"/>
        <dbReference type="ChEBI" id="CHEBI:57590"/>
        <dbReference type="ChEBI" id="CHEBI:456216"/>
        <dbReference type="EC" id="2.7.1.39"/>
    </reaction>
</comment>
<evidence type="ECO:0000256" key="10">
    <source>
        <dbReference type="ARBA" id="ARBA00022840"/>
    </source>
</evidence>
<evidence type="ECO:0000256" key="9">
    <source>
        <dbReference type="ARBA" id="ARBA00022777"/>
    </source>
</evidence>
<evidence type="ECO:0000259" key="14">
    <source>
        <dbReference type="Pfam" id="PF00288"/>
    </source>
</evidence>
<dbReference type="Gene3D" id="3.30.230.10">
    <property type="match status" value="1"/>
</dbReference>
<dbReference type="InterPro" id="IPR013750">
    <property type="entry name" value="GHMP_kinase_C_dom"/>
</dbReference>
<evidence type="ECO:0000256" key="2">
    <source>
        <dbReference type="ARBA" id="ARBA00007370"/>
    </source>
</evidence>
<reference evidence="16 17" key="1">
    <citation type="journal article" date="2021" name="Int. J. Syst. Evol. Microbiol.">
        <title>Streptococcus vicugnae sp. nov., isolated from faeces of alpacas (Vicugna pacos) and cattle (Bos taurus), Streptococcus zalophi sp. nov., and Streptococcus pacificus sp. nov., isolated from respiratory tract of California sea lions (Zalophus californianus).</title>
        <authorList>
            <person name="Volokhov D.V."/>
            <person name="Zagorodnyaya T.A."/>
            <person name="Shen Z."/>
            <person name="Blom J."/>
            <person name="Furtak V.A."/>
            <person name="Eisenberg T."/>
            <person name="Fan P."/>
            <person name="Jeong K.C."/>
            <person name="Gao Y."/>
            <person name="Zhang S."/>
            <person name="Amselle M."/>
        </authorList>
    </citation>
    <scope>NUCLEOTIDE SEQUENCE [LARGE SCALE GENOMIC DNA]</scope>
    <source>
        <strain evidence="17">CSL7508-lung</strain>
    </source>
</reference>